<dbReference type="AlphaFoldDB" id="A0A9D4GIZ3"/>
<evidence type="ECO:0000313" key="1">
    <source>
        <dbReference type="EMBL" id="KAH3816284.1"/>
    </source>
</evidence>
<sequence>MHNRCMNSSVYGRYTDHPGCCHIHGKSRNNPEIFNFLKLPGFSPSALMTFQDLQGSTRSFTVAVRLTFRIVLDMIRVDPAMIRAWGFNFKIVSRVPICTPCSRVEYNISRG</sequence>
<proteinExistence type="predicted"/>
<dbReference type="EMBL" id="JAIWYP010000005">
    <property type="protein sequence ID" value="KAH3816284.1"/>
    <property type="molecule type" value="Genomic_DNA"/>
</dbReference>
<name>A0A9D4GIZ3_DREPO</name>
<protein>
    <submittedName>
        <fullName evidence="1">Uncharacterized protein</fullName>
    </submittedName>
</protein>
<dbReference type="Proteomes" id="UP000828390">
    <property type="component" value="Unassembled WGS sequence"/>
</dbReference>
<evidence type="ECO:0000313" key="2">
    <source>
        <dbReference type="Proteomes" id="UP000828390"/>
    </source>
</evidence>
<reference evidence="1" key="1">
    <citation type="journal article" date="2019" name="bioRxiv">
        <title>The Genome of the Zebra Mussel, Dreissena polymorpha: A Resource for Invasive Species Research.</title>
        <authorList>
            <person name="McCartney M.A."/>
            <person name="Auch B."/>
            <person name="Kono T."/>
            <person name="Mallez S."/>
            <person name="Zhang Y."/>
            <person name="Obille A."/>
            <person name="Becker A."/>
            <person name="Abrahante J.E."/>
            <person name="Garbe J."/>
            <person name="Badalamenti J.P."/>
            <person name="Herman A."/>
            <person name="Mangelson H."/>
            <person name="Liachko I."/>
            <person name="Sullivan S."/>
            <person name="Sone E.D."/>
            <person name="Koren S."/>
            <person name="Silverstein K.A.T."/>
            <person name="Beckman K.B."/>
            <person name="Gohl D.M."/>
        </authorList>
    </citation>
    <scope>NUCLEOTIDE SEQUENCE</scope>
    <source>
        <strain evidence="1">Duluth1</strain>
        <tissue evidence="1">Whole animal</tissue>
    </source>
</reference>
<accession>A0A9D4GIZ3</accession>
<keyword evidence="2" id="KW-1185">Reference proteome</keyword>
<organism evidence="1 2">
    <name type="scientific">Dreissena polymorpha</name>
    <name type="common">Zebra mussel</name>
    <name type="synonym">Mytilus polymorpha</name>
    <dbReference type="NCBI Taxonomy" id="45954"/>
    <lineage>
        <taxon>Eukaryota</taxon>
        <taxon>Metazoa</taxon>
        <taxon>Spiralia</taxon>
        <taxon>Lophotrochozoa</taxon>
        <taxon>Mollusca</taxon>
        <taxon>Bivalvia</taxon>
        <taxon>Autobranchia</taxon>
        <taxon>Heteroconchia</taxon>
        <taxon>Euheterodonta</taxon>
        <taxon>Imparidentia</taxon>
        <taxon>Neoheterodontei</taxon>
        <taxon>Myida</taxon>
        <taxon>Dreissenoidea</taxon>
        <taxon>Dreissenidae</taxon>
        <taxon>Dreissena</taxon>
    </lineage>
</organism>
<reference evidence="1" key="2">
    <citation type="submission" date="2020-11" db="EMBL/GenBank/DDBJ databases">
        <authorList>
            <person name="McCartney M.A."/>
            <person name="Auch B."/>
            <person name="Kono T."/>
            <person name="Mallez S."/>
            <person name="Becker A."/>
            <person name="Gohl D.M."/>
            <person name="Silverstein K.A.T."/>
            <person name="Koren S."/>
            <person name="Bechman K.B."/>
            <person name="Herman A."/>
            <person name="Abrahante J.E."/>
            <person name="Garbe J."/>
        </authorList>
    </citation>
    <scope>NUCLEOTIDE SEQUENCE</scope>
    <source>
        <strain evidence="1">Duluth1</strain>
        <tissue evidence="1">Whole animal</tissue>
    </source>
</reference>
<gene>
    <name evidence="1" type="ORF">DPMN_117797</name>
</gene>
<comment type="caution">
    <text evidence="1">The sequence shown here is derived from an EMBL/GenBank/DDBJ whole genome shotgun (WGS) entry which is preliminary data.</text>
</comment>